<dbReference type="Proteomes" id="UP000782610">
    <property type="component" value="Unassembled WGS sequence"/>
</dbReference>
<organism evidence="1 2">
    <name type="scientific">Devosia nanyangense</name>
    <dbReference type="NCBI Taxonomy" id="1228055"/>
    <lineage>
        <taxon>Bacteria</taxon>
        <taxon>Pseudomonadati</taxon>
        <taxon>Pseudomonadota</taxon>
        <taxon>Alphaproteobacteria</taxon>
        <taxon>Hyphomicrobiales</taxon>
        <taxon>Devosiaceae</taxon>
        <taxon>Devosia</taxon>
    </lineage>
</organism>
<dbReference type="AlphaFoldDB" id="A0A933L307"/>
<name>A0A933L307_9HYPH</name>
<reference evidence="1" key="1">
    <citation type="submission" date="2020-07" db="EMBL/GenBank/DDBJ databases">
        <title>Huge and variable diversity of episymbiotic CPR bacteria and DPANN archaea in groundwater ecosystems.</title>
        <authorList>
            <person name="He C.Y."/>
            <person name="Keren R."/>
            <person name="Whittaker M."/>
            <person name="Farag I.F."/>
            <person name="Doudna J."/>
            <person name="Cate J.H.D."/>
            <person name="Banfield J.F."/>
        </authorList>
    </citation>
    <scope>NUCLEOTIDE SEQUENCE</scope>
    <source>
        <strain evidence="1">NC_groundwater_1586_Pr3_B-0.1um_66_15</strain>
    </source>
</reference>
<dbReference type="EMBL" id="JACRAF010000028">
    <property type="protein sequence ID" value="MBI4922167.1"/>
    <property type="molecule type" value="Genomic_DNA"/>
</dbReference>
<evidence type="ECO:0000313" key="1">
    <source>
        <dbReference type="EMBL" id="MBI4922167.1"/>
    </source>
</evidence>
<sequence length="346" mass="37344">MSATFVARRFMPMLAAVVFAGAALCGVTPALAVMLVELKIDATARPYNPDNPLSSAQQDFSVPDAEGQLIVTYTEDRYVGGPGGFTYDPVDLSPEYLGWGGSAEYTPRDPVAGQPFKVVVTYQHSYSKKMWRATLTARHDYQAFQIRDRGQQFAGTLTLTIEFIPKSADPITAPQTSTLEGTWELPGGNMTEIFADGTGHDSRGNTMTWTLLDAARGIYELHWSHGYTDKVTLAPDGKTMSGVNNTGFHWDAVRRGPPPAIETAELTGSWDWGPGSGLVDMLADGTGHDSNGNTLRWTLGNAASRIYVLVWSHGFVDLATLSEDGKSLVLVSNTGAQFSAVRRGGV</sequence>
<accession>A0A933L307</accession>
<gene>
    <name evidence="1" type="ORF">HY834_10480</name>
</gene>
<proteinExistence type="predicted"/>
<evidence type="ECO:0000313" key="2">
    <source>
        <dbReference type="Proteomes" id="UP000782610"/>
    </source>
</evidence>
<comment type="caution">
    <text evidence="1">The sequence shown here is derived from an EMBL/GenBank/DDBJ whole genome shotgun (WGS) entry which is preliminary data.</text>
</comment>
<protein>
    <submittedName>
        <fullName evidence="1">Uncharacterized protein</fullName>
    </submittedName>
</protein>